<dbReference type="GO" id="GO:0046872">
    <property type="term" value="F:metal ion binding"/>
    <property type="evidence" value="ECO:0007669"/>
    <property type="project" value="UniProtKB-KW"/>
</dbReference>
<dbReference type="GO" id="GO:0016829">
    <property type="term" value="F:lyase activity"/>
    <property type="evidence" value="ECO:0007669"/>
    <property type="project" value="UniProtKB-KW"/>
</dbReference>
<dbReference type="Proteomes" id="UP000255125">
    <property type="component" value="Unassembled WGS sequence"/>
</dbReference>
<dbReference type="RefSeq" id="WP_051903101.1">
    <property type="nucleotide sequence ID" value="NZ_CP008896.1"/>
</dbReference>
<evidence type="ECO:0000313" key="3">
    <source>
        <dbReference type="EMBL" id="SUD31768.1"/>
    </source>
</evidence>
<keyword evidence="1" id="KW-0479">Metal-binding</keyword>
<dbReference type="InterPro" id="IPR029068">
    <property type="entry name" value="Glyas_Bleomycin-R_OHBP_Dase"/>
</dbReference>
<dbReference type="AlphaFoldDB" id="A0A379IG33"/>
<proteinExistence type="predicted"/>
<reference evidence="3 4" key="1">
    <citation type="submission" date="2018-06" db="EMBL/GenBank/DDBJ databases">
        <authorList>
            <consortium name="Pathogen Informatics"/>
            <person name="Doyle S."/>
        </authorList>
    </citation>
    <scope>NUCLEOTIDE SEQUENCE [LARGE SCALE GENOMIC DNA]</scope>
    <source>
        <strain evidence="3 4">NCTC10392</strain>
    </source>
</reference>
<dbReference type="InterPro" id="IPR037523">
    <property type="entry name" value="VOC_core"/>
</dbReference>
<dbReference type="GO" id="GO:0004493">
    <property type="term" value="F:methylmalonyl-CoA epimerase activity"/>
    <property type="evidence" value="ECO:0007669"/>
    <property type="project" value="TreeGrafter"/>
</dbReference>
<dbReference type="SUPFAM" id="SSF54593">
    <property type="entry name" value="Glyoxalase/Bleomycin resistance protein/Dihydroxybiphenyl dioxygenase"/>
    <property type="match status" value="1"/>
</dbReference>
<evidence type="ECO:0000259" key="2">
    <source>
        <dbReference type="PROSITE" id="PS51819"/>
    </source>
</evidence>
<sequence length="171" mass="18574">MITQTVTAPHFGLTVPDLEAAIRWYVSTLGFRLLAGPLEVSEHGSELGKAAQAIYGKGFEQFRFAHLATPDNIGLELFQFKATPSQPNENNFEFWLGGYNHMGLTAVNVAQAVAGVVAAGGKDRSGVLMINPHKGHEIAYCQDPWGTIIEFCSHPYVSMWEQAGDPVPSSL</sequence>
<dbReference type="Gene3D" id="3.10.180.10">
    <property type="entry name" value="2,3-Dihydroxybiphenyl 1,2-Dioxygenase, domain 1"/>
    <property type="match status" value="1"/>
</dbReference>
<keyword evidence="3" id="KW-0456">Lyase</keyword>
<name>A0A379IG33_PSEFL</name>
<dbReference type="PROSITE" id="PS51819">
    <property type="entry name" value="VOC"/>
    <property type="match status" value="1"/>
</dbReference>
<dbReference type="Pfam" id="PF00903">
    <property type="entry name" value="Glyoxalase"/>
    <property type="match status" value="1"/>
</dbReference>
<accession>A0A379IG33</accession>
<evidence type="ECO:0000313" key="4">
    <source>
        <dbReference type="Proteomes" id="UP000255125"/>
    </source>
</evidence>
<dbReference type="PANTHER" id="PTHR43048:SF6">
    <property type="entry name" value="BLR8189 PROTEIN"/>
    <property type="match status" value="1"/>
</dbReference>
<gene>
    <name evidence="3" type="ORF">NCTC10392_03706</name>
</gene>
<organism evidence="3 4">
    <name type="scientific">Pseudomonas fluorescens</name>
    <dbReference type="NCBI Taxonomy" id="294"/>
    <lineage>
        <taxon>Bacteria</taxon>
        <taxon>Pseudomonadati</taxon>
        <taxon>Pseudomonadota</taxon>
        <taxon>Gammaproteobacteria</taxon>
        <taxon>Pseudomonadales</taxon>
        <taxon>Pseudomonadaceae</taxon>
        <taxon>Pseudomonas</taxon>
    </lineage>
</organism>
<dbReference type="GO" id="GO:0046491">
    <property type="term" value="P:L-methylmalonyl-CoA metabolic process"/>
    <property type="evidence" value="ECO:0007669"/>
    <property type="project" value="TreeGrafter"/>
</dbReference>
<dbReference type="InterPro" id="IPR051785">
    <property type="entry name" value="MMCE/EMCE_epimerase"/>
</dbReference>
<dbReference type="EMBL" id="UGUS01000002">
    <property type="protein sequence ID" value="SUD31768.1"/>
    <property type="molecule type" value="Genomic_DNA"/>
</dbReference>
<protein>
    <submittedName>
        <fullName evidence="3">Lactoylglutathione lyase family protein</fullName>
    </submittedName>
</protein>
<feature type="domain" description="VOC" evidence="2">
    <location>
        <begin position="7"/>
        <end position="154"/>
    </location>
</feature>
<evidence type="ECO:0000256" key="1">
    <source>
        <dbReference type="ARBA" id="ARBA00022723"/>
    </source>
</evidence>
<dbReference type="InterPro" id="IPR004360">
    <property type="entry name" value="Glyas_Fos-R_dOase_dom"/>
</dbReference>
<dbReference type="PANTHER" id="PTHR43048">
    <property type="entry name" value="METHYLMALONYL-COA EPIMERASE"/>
    <property type="match status" value="1"/>
</dbReference>